<dbReference type="Gene3D" id="2.40.50.100">
    <property type="match status" value="1"/>
</dbReference>
<keyword evidence="1" id="KW-1133">Transmembrane helix</keyword>
<dbReference type="EMBL" id="SOZE01000048">
    <property type="protein sequence ID" value="TFF33323.1"/>
    <property type="molecule type" value="Genomic_DNA"/>
</dbReference>
<evidence type="ECO:0000256" key="1">
    <source>
        <dbReference type="SAM" id="Phobius"/>
    </source>
</evidence>
<dbReference type="Proteomes" id="UP000297540">
    <property type="component" value="Unassembled WGS sequence"/>
</dbReference>
<keyword evidence="1" id="KW-0472">Membrane</keyword>
<dbReference type="PRINTS" id="PR01490">
    <property type="entry name" value="RTXTOXIND"/>
</dbReference>
<dbReference type="InterPro" id="IPR050739">
    <property type="entry name" value="MFP"/>
</dbReference>
<evidence type="ECO:0000313" key="2">
    <source>
        <dbReference type="EMBL" id="TFF33323.1"/>
    </source>
</evidence>
<reference evidence="2 3" key="1">
    <citation type="journal article" date="2017" name="Int. J. Syst. Evol. Microbiol.">
        <title>Mucilaginibacterpsychrotolerans sp. nov., isolated from peatlands.</title>
        <authorList>
            <person name="Deng Y."/>
            <person name="Shen L."/>
            <person name="Xu B."/>
            <person name="Liu Y."/>
            <person name="Gu Z."/>
            <person name="Liu H."/>
            <person name="Zhou Y."/>
        </authorList>
    </citation>
    <scope>NUCLEOTIDE SEQUENCE [LARGE SCALE GENOMIC DNA]</scope>
    <source>
        <strain evidence="2 3">NH7-4</strain>
    </source>
</reference>
<accession>A0A4Y8S2T2</accession>
<proteinExistence type="predicted"/>
<name>A0A4Y8S2T2_9SPHI</name>
<evidence type="ECO:0000313" key="3">
    <source>
        <dbReference type="Proteomes" id="UP000297540"/>
    </source>
</evidence>
<dbReference type="InterPro" id="IPR011053">
    <property type="entry name" value="Single_hybrid_motif"/>
</dbReference>
<dbReference type="SUPFAM" id="SSF51230">
    <property type="entry name" value="Single hybrid motif"/>
    <property type="match status" value="1"/>
</dbReference>
<protein>
    <submittedName>
        <fullName evidence="2">HlyD family efflux transporter periplasmic adaptor subunit</fullName>
    </submittedName>
</protein>
<dbReference type="PANTHER" id="PTHR30386">
    <property type="entry name" value="MEMBRANE FUSION SUBUNIT OF EMRAB-TOLC MULTIDRUG EFFLUX PUMP"/>
    <property type="match status" value="1"/>
</dbReference>
<dbReference type="AlphaFoldDB" id="A0A4Y8S2T2"/>
<dbReference type="GO" id="GO:0015562">
    <property type="term" value="F:efflux transmembrane transporter activity"/>
    <property type="evidence" value="ECO:0007669"/>
    <property type="project" value="InterPro"/>
</dbReference>
<comment type="caution">
    <text evidence="2">The sequence shown here is derived from an EMBL/GenBank/DDBJ whole genome shotgun (WGS) entry which is preliminary data.</text>
</comment>
<feature type="transmembrane region" description="Helical" evidence="1">
    <location>
        <begin position="31"/>
        <end position="49"/>
    </location>
</feature>
<sequence>MFLEKNTHTSRYLDYRSFKKAMDASQSIPKVKWMAAILIIILVVLLLPWTQNIRSKGNVSTLEPQQRPQQINTMIPGRIAKWYVRDGAMVKQGDTLLQITETKDEYLDPELTQRTSEQLRSKNDATEFYKSKVKTADSQISALQQSLQLKLRQLQNKLKQYGLQVQSDSIAMAAAANQLNIADVQLKRQKELYQAGLKSLTEYEQRQQYYQDALAKRIGTENKFYNSKNELLNIKLEISATSQDYTEKISKVSGDRFTALSQAASGQGEISKLRNQLFNYNARSNFHYIIAPQSGQVLQSIKAGIGETVKDGEQLLTIVPLHFQKAIEIAVEPNDMPLISNGQLVRVQFDGFPAIVFSGWPQASYGLFTGRVAAIDNSIDASGKFKVWIQPDEGSKQWPAGVRYGTGCQVILSHCLIMCQYGTNCGANSMAFRPIFILRLLQIKVKRITRNEKNNVSLYPVHGLFTCAWARSVINAKRIPGSN</sequence>
<dbReference type="OrthoDB" id="9760528at2"/>
<organism evidence="2 3">
    <name type="scientific">Mucilaginibacter psychrotolerans</name>
    <dbReference type="NCBI Taxonomy" id="1524096"/>
    <lineage>
        <taxon>Bacteria</taxon>
        <taxon>Pseudomonadati</taxon>
        <taxon>Bacteroidota</taxon>
        <taxon>Sphingobacteriia</taxon>
        <taxon>Sphingobacteriales</taxon>
        <taxon>Sphingobacteriaceae</taxon>
        <taxon>Mucilaginibacter</taxon>
    </lineage>
</organism>
<keyword evidence="3" id="KW-1185">Reference proteome</keyword>
<keyword evidence="1" id="KW-0812">Transmembrane</keyword>
<dbReference type="Gene3D" id="2.40.30.170">
    <property type="match status" value="1"/>
</dbReference>
<gene>
    <name evidence="2" type="ORF">E2R66_26350</name>
</gene>
<dbReference type="RefSeq" id="WP_133236576.1">
    <property type="nucleotide sequence ID" value="NZ_SOZE01000048.1"/>
</dbReference>
<dbReference type="PANTHER" id="PTHR30386:SF27">
    <property type="entry name" value="MEMBRANE FUSION PROTEIN (MFP) FAMILY PROTEIN"/>
    <property type="match status" value="1"/>
</dbReference>